<feature type="compositionally biased region" description="Acidic residues" evidence="1">
    <location>
        <begin position="803"/>
        <end position="828"/>
    </location>
</feature>
<name>A0A8H4RZT0_9HELO</name>
<dbReference type="GO" id="GO:0003682">
    <property type="term" value="F:chromatin binding"/>
    <property type="evidence" value="ECO:0007669"/>
    <property type="project" value="TreeGrafter"/>
</dbReference>
<feature type="domain" description="Amine oxidase" evidence="2">
    <location>
        <begin position="25"/>
        <end position="457"/>
    </location>
</feature>
<evidence type="ECO:0000313" key="3">
    <source>
        <dbReference type="EMBL" id="KAF4637567.1"/>
    </source>
</evidence>
<keyword evidence="4" id="KW-1185">Reference proteome</keyword>
<dbReference type="PRINTS" id="PR00419">
    <property type="entry name" value="ADXRDTASE"/>
</dbReference>
<dbReference type="AlphaFoldDB" id="A0A8H4RZT0"/>
<dbReference type="Pfam" id="PF01593">
    <property type="entry name" value="Amino_oxidase"/>
    <property type="match status" value="1"/>
</dbReference>
<dbReference type="SUPFAM" id="SSF54373">
    <property type="entry name" value="FAD-linked reductases, C-terminal domain"/>
    <property type="match status" value="1"/>
</dbReference>
<sequence length="841" mass="93010">MDFSKKQRMNDASRKPRIGVVGAGIAGLRCADILLQHGFHVTILEARNRLGGRTQQATLSTGHLVDLGPNWIHGTEHNPILDLAKETSTATHTWEEKVNVFGEDGKPLEGRSLSDDMWGIIVQAFKHSAKNTSVIDPEESLHDFFIEKVNEIYPGEGELEIKRKLVMQMADLWGAFVGSPVTRQSLKFFWLEECIDGENLFCAGTYKTILDVIAKPAVDKADIRLSTKVNRIYASTGTVKLSTDNGQDFEFDEVVLTNPLGWLKNNKDAFQPALPARFSQAIDSIGYGSLEKVYITFPKAFWLKDGIDPAEQFTGFTQWLSPLYASDTNPQKWNQEAVDMATLPDSCSHPTLLYYLFGDQSLALAGELANLESEKEKCDHLTRFFKPYYSLLPYYNPDSSNCIPVSCLATSWVTDELAGNGSYSTFRTGLKEGDKDIEIMREGLTGRSLWFAGEHTAPFVALGTVTVHGDPSIPQELATDPAKEVNVRGFADKALKKNAPRENGDPEHPRTSALYGHCKKPLKIEVKASPIHNLGVFATGDIRAGEIVFAEGYSFVHSMASNGFTQKSVAKGRLQLPRKELSAFNALDTKSPISRHNESPALERFLSNALDLPGPPNIACKEKEPAEEVIIKVEESNHAADEHGLGGTAPWEETESLISAGNIARRNDEAQLDEDAQLTRAIEESMAYVLDDALVLTKEAIEKNVNNSRLELGIKESLARAPEITSVPTSDTMQTNGKEEFQFPRLTWESKAHISDMASGLTRQVIEKDNEKAKDSKTYITNSGTATSAGIDDPSDNYLNDFSEGDDDDVDSTDYSDEEEYLQDDDLENLDITPGLHSWLK</sequence>
<dbReference type="GO" id="GO:0006338">
    <property type="term" value="P:chromatin remodeling"/>
    <property type="evidence" value="ECO:0007669"/>
    <property type="project" value="TreeGrafter"/>
</dbReference>
<comment type="caution">
    <text evidence="3">The sequence shown here is derived from an EMBL/GenBank/DDBJ whole genome shotgun (WGS) entry which is preliminary data.</text>
</comment>
<dbReference type="Gene3D" id="3.90.660.10">
    <property type="match status" value="1"/>
</dbReference>
<accession>A0A8H4RZT0</accession>
<evidence type="ECO:0000313" key="4">
    <source>
        <dbReference type="Proteomes" id="UP000566819"/>
    </source>
</evidence>
<proteinExistence type="predicted"/>
<gene>
    <name evidence="3" type="ORF">G7Y89_g515</name>
</gene>
<feature type="compositionally biased region" description="Polar residues" evidence="1">
    <location>
        <begin position="778"/>
        <end position="788"/>
    </location>
</feature>
<dbReference type="GO" id="GO:0050660">
    <property type="term" value="F:flavin adenine dinucleotide binding"/>
    <property type="evidence" value="ECO:0007669"/>
    <property type="project" value="TreeGrafter"/>
</dbReference>
<evidence type="ECO:0000259" key="2">
    <source>
        <dbReference type="Pfam" id="PF01593"/>
    </source>
</evidence>
<evidence type="ECO:0000256" key="1">
    <source>
        <dbReference type="SAM" id="MobiDB-lite"/>
    </source>
</evidence>
<dbReference type="OrthoDB" id="5046242at2759"/>
<dbReference type="InterPro" id="IPR036188">
    <property type="entry name" value="FAD/NAD-bd_sf"/>
</dbReference>
<dbReference type="Proteomes" id="UP000566819">
    <property type="component" value="Unassembled WGS sequence"/>
</dbReference>
<dbReference type="PANTHER" id="PTHR10742">
    <property type="entry name" value="FLAVIN MONOAMINE OXIDASE"/>
    <property type="match status" value="1"/>
</dbReference>
<dbReference type="PANTHER" id="PTHR10742:SF414">
    <property type="entry name" value="CONTAINING AMINE OXIDASE, PUTATIVE (AFU_ORTHOLOGUE AFUA_3G12150)-RELATED"/>
    <property type="match status" value="1"/>
</dbReference>
<organism evidence="3 4">
    <name type="scientific">Cudoniella acicularis</name>
    <dbReference type="NCBI Taxonomy" id="354080"/>
    <lineage>
        <taxon>Eukaryota</taxon>
        <taxon>Fungi</taxon>
        <taxon>Dikarya</taxon>
        <taxon>Ascomycota</taxon>
        <taxon>Pezizomycotina</taxon>
        <taxon>Leotiomycetes</taxon>
        <taxon>Helotiales</taxon>
        <taxon>Tricladiaceae</taxon>
        <taxon>Cudoniella</taxon>
    </lineage>
</organism>
<dbReference type="InterPro" id="IPR002937">
    <property type="entry name" value="Amino_oxidase"/>
</dbReference>
<feature type="region of interest" description="Disordered" evidence="1">
    <location>
        <begin position="771"/>
        <end position="828"/>
    </location>
</feature>
<dbReference type="Gene3D" id="3.50.50.60">
    <property type="entry name" value="FAD/NAD(P)-binding domain"/>
    <property type="match status" value="1"/>
</dbReference>
<dbReference type="SUPFAM" id="SSF51905">
    <property type="entry name" value="FAD/NAD(P)-binding domain"/>
    <property type="match status" value="1"/>
</dbReference>
<dbReference type="EMBL" id="JAAMPI010000018">
    <property type="protein sequence ID" value="KAF4637567.1"/>
    <property type="molecule type" value="Genomic_DNA"/>
</dbReference>
<reference evidence="3 4" key="1">
    <citation type="submission" date="2020-03" db="EMBL/GenBank/DDBJ databases">
        <title>Draft Genome Sequence of Cudoniella acicularis.</title>
        <authorList>
            <person name="Buettner E."/>
            <person name="Kellner H."/>
        </authorList>
    </citation>
    <scope>NUCLEOTIDE SEQUENCE [LARGE SCALE GENOMIC DNA]</scope>
    <source>
        <strain evidence="3 4">DSM 108380</strain>
    </source>
</reference>
<dbReference type="GO" id="GO:0016491">
    <property type="term" value="F:oxidoreductase activity"/>
    <property type="evidence" value="ECO:0007669"/>
    <property type="project" value="InterPro"/>
</dbReference>
<protein>
    <recommendedName>
        <fullName evidence="2">Amine oxidase domain-containing protein</fullName>
    </recommendedName>
</protein>
<dbReference type="InterPro" id="IPR050281">
    <property type="entry name" value="Flavin_monoamine_oxidase"/>
</dbReference>